<dbReference type="InterPro" id="IPR046461">
    <property type="entry name" value="TerL_ATPase"/>
</dbReference>
<reference evidence="3 4" key="1">
    <citation type="journal article" date="2005" name="Arch. Microbiol.">
        <title>The genome sequence of an anaerobic aromatic-degrading denitrifying bacterium, strain EbN1.</title>
        <authorList>
            <person name="Rabus R."/>
            <person name="Kube M."/>
            <person name="Heider J."/>
            <person name="Beck A."/>
            <person name="Heitmann K."/>
            <person name="Widdel F."/>
            <person name="Reinhardt R."/>
        </authorList>
    </citation>
    <scope>NUCLEOTIDE SEQUENCE [LARGE SCALE GENOMIC DNA]</scope>
    <source>
        <strain evidence="3 4">EbN1</strain>
    </source>
</reference>
<dbReference type="KEGG" id="eba:ebA5488"/>
<dbReference type="eggNOG" id="COG4626">
    <property type="taxonomic scope" value="Bacteria"/>
</dbReference>
<dbReference type="Pfam" id="PF03354">
    <property type="entry name" value="TerL_ATPase"/>
    <property type="match status" value="1"/>
</dbReference>
<feature type="domain" description="Terminase large subunit-like endonuclease" evidence="2">
    <location>
        <begin position="213"/>
        <end position="486"/>
    </location>
</feature>
<feature type="domain" description="Terminase large subunit-like ATPase" evidence="1">
    <location>
        <begin position="31"/>
        <end position="188"/>
    </location>
</feature>
<dbReference type="OrthoDB" id="9760250at2"/>
<dbReference type="InterPro" id="IPR005021">
    <property type="entry name" value="Terminase_largesu-like"/>
</dbReference>
<dbReference type="HOGENOM" id="CLU_026632_6_0_4"/>
<gene>
    <name evidence="3" type="ORF">ebA5488</name>
</gene>
<proteinExistence type="predicted"/>
<dbReference type="PANTHER" id="PTHR41287">
    <property type="match status" value="1"/>
</dbReference>
<protein>
    <submittedName>
        <fullName evidence="3">Phage terminase large subunit</fullName>
    </submittedName>
</protein>
<dbReference type="AlphaFoldDB" id="Q5P0B5"/>
<sequence>MTRADLAIAFIEKHIRVPEGSLVGNRLELQPFQTAWVRAVYDNPVGTRRAILSVGRKNGKSALVAALILVHLVGPEAVQNSQLVSGALSRDQASLVFKLAAKMVRLNPELAALVRIKDSTKELFGLPMGTHFKALAAVGSTALGLSPVFVLFDELGSVRGPRSEFAEALFSAQAAYENPLTFIISTQAASDADLLSIIIDDAEKSQDPRVVCHVHQAPKDCTLDDEDAMRAANPAAGVFSSFDDLKHSAEEAMRMPSAEPAHRNFRLNQRCEVGNPFVSRSVWESCGAMPDSLEGLEVWGGLDLSTRTDLTSLVLTGRDSSGIWHVKSFFWTPAEGIMDRARVDRVAYDLWRDQGFLRATPGKTVDYEYVARDIAEICDGLDIKAIAFDPHRIDFLKKEFERIGCSVPLLMCHQGFNGVNPGICNLEAELLNKRLRHGMHPVLTMAAAGAVTEINSEGQRRFSKRKATARIDGIVSLAMCFSAAFKVEEEEREPEYQMIFL</sequence>
<organism evidence="3 4">
    <name type="scientific">Aromatoleum aromaticum (strain DSM 19018 / LMG 30748 / EbN1)</name>
    <name type="common">Azoarcus sp. (strain EbN1)</name>
    <dbReference type="NCBI Taxonomy" id="76114"/>
    <lineage>
        <taxon>Bacteria</taxon>
        <taxon>Pseudomonadati</taxon>
        <taxon>Pseudomonadota</taxon>
        <taxon>Betaproteobacteria</taxon>
        <taxon>Rhodocyclales</taxon>
        <taxon>Rhodocyclaceae</taxon>
        <taxon>Aromatoleum</taxon>
    </lineage>
</organism>
<dbReference type="Gene3D" id="3.40.50.300">
    <property type="entry name" value="P-loop containing nucleotide triphosphate hydrolases"/>
    <property type="match status" value="1"/>
</dbReference>
<evidence type="ECO:0000313" key="3">
    <source>
        <dbReference type="EMBL" id="CAI09249.1"/>
    </source>
</evidence>
<evidence type="ECO:0000259" key="2">
    <source>
        <dbReference type="Pfam" id="PF20441"/>
    </source>
</evidence>
<evidence type="ECO:0000313" key="4">
    <source>
        <dbReference type="Proteomes" id="UP000006552"/>
    </source>
</evidence>
<dbReference type="Pfam" id="PF20441">
    <property type="entry name" value="TerL_nuclease"/>
    <property type="match status" value="1"/>
</dbReference>
<keyword evidence="4" id="KW-1185">Reference proteome</keyword>
<dbReference type="InterPro" id="IPR046462">
    <property type="entry name" value="TerL_nuclease"/>
</dbReference>
<dbReference type="RefSeq" id="WP_011238926.1">
    <property type="nucleotide sequence ID" value="NC_006513.1"/>
</dbReference>
<accession>Q5P0B5</accession>
<dbReference type="PANTHER" id="PTHR41287:SF1">
    <property type="entry name" value="PROTEIN YMFN"/>
    <property type="match status" value="1"/>
</dbReference>
<dbReference type="STRING" id="76114.ebA5488"/>
<dbReference type="EMBL" id="CR555306">
    <property type="protein sequence ID" value="CAI09249.1"/>
    <property type="molecule type" value="Genomic_DNA"/>
</dbReference>
<dbReference type="GO" id="GO:0004519">
    <property type="term" value="F:endonuclease activity"/>
    <property type="evidence" value="ECO:0007669"/>
    <property type="project" value="InterPro"/>
</dbReference>
<dbReference type="InterPro" id="IPR027417">
    <property type="entry name" value="P-loop_NTPase"/>
</dbReference>
<dbReference type="Proteomes" id="UP000006552">
    <property type="component" value="Chromosome"/>
</dbReference>
<name>Q5P0B5_AROAE</name>
<evidence type="ECO:0000259" key="1">
    <source>
        <dbReference type="Pfam" id="PF03354"/>
    </source>
</evidence>